<feature type="transmembrane region" description="Helical" evidence="7">
    <location>
        <begin position="120"/>
        <end position="140"/>
    </location>
</feature>
<keyword evidence="6" id="KW-0012">Acyltransferase</keyword>
<feature type="transmembrane region" description="Helical" evidence="7">
    <location>
        <begin position="60"/>
        <end position="78"/>
    </location>
</feature>
<dbReference type="InterPro" id="IPR049941">
    <property type="entry name" value="LPLAT_7/PORCN-like"/>
</dbReference>
<proteinExistence type="predicted"/>
<dbReference type="WBParaSite" id="Minc3s00080g03847">
    <property type="protein sequence ID" value="Minc3s00080g03847"/>
    <property type="gene ID" value="Minc3s00080g03847"/>
</dbReference>
<evidence type="ECO:0000313" key="8">
    <source>
        <dbReference type="Proteomes" id="UP000887563"/>
    </source>
</evidence>
<dbReference type="GO" id="GO:0016020">
    <property type="term" value="C:membrane"/>
    <property type="evidence" value="ECO:0007669"/>
    <property type="project" value="UniProtKB-SubCell"/>
</dbReference>
<feature type="transmembrane region" description="Helical" evidence="7">
    <location>
        <begin position="398"/>
        <end position="420"/>
    </location>
</feature>
<evidence type="ECO:0000256" key="4">
    <source>
        <dbReference type="ARBA" id="ARBA00022989"/>
    </source>
</evidence>
<evidence type="ECO:0000256" key="1">
    <source>
        <dbReference type="ARBA" id="ARBA00004141"/>
    </source>
</evidence>
<keyword evidence="4 7" id="KW-1133">Transmembrane helix</keyword>
<feature type="transmembrane region" description="Helical" evidence="7">
    <location>
        <begin position="90"/>
        <end position="114"/>
    </location>
</feature>
<feature type="transmembrane region" description="Helical" evidence="7">
    <location>
        <begin position="432"/>
        <end position="452"/>
    </location>
</feature>
<keyword evidence="8" id="KW-1185">Reference proteome</keyword>
<comment type="subcellular location">
    <subcellularLocation>
        <location evidence="1">Membrane</location>
        <topology evidence="1">Multi-pass membrane protein</topology>
    </subcellularLocation>
</comment>
<accession>A0A914KQV8</accession>
<keyword evidence="5 7" id="KW-0472">Membrane</keyword>
<evidence type="ECO:0000256" key="3">
    <source>
        <dbReference type="ARBA" id="ARBA00022692"/>
    </source>
</evidence>
<feature type="transmembrane region" description="Helical" evidence="7">
    <location>
        <begin position="256"/>
        <end position="276"/>
    </location>
</feature>
<evidence type="ECO:0000313" key="9">
    <source>
        <dbReference type="WBParaSite" id="Minc3s00080g03847"/>
    </source>
</evidence>
<name>A0A914KQV8_MELIC</name>
<evidence type="ECO:0000256" key="2">
    <source>
        <dbReference type="ARBA" id="ARBA00022679"/>
    </source>
</evidence>
<feature type="transmembrane region" description="Helical" evidence="7">
    <location>
        <begin position="174"/>
        <end position="195"/>
    </location>
</feature>
<dbReference type="AlphaFoldDB" id="A0A914KQV8"/>
<dbReference type="GO" id="GO:0016746">
    <property type="term" value="F:acyltransferase activity"/>
    <property type="evidence" value="ECO:0007669"/>
    <property type="project" value="UniProtKB-KW"/>
</dbReference>
<evidence type="ECO:0000256" key="5">
    <source>
        <dbReference type="ARBA" id="ARBA00023136"/>
    </source>
</evidence>
<keyword evidence="2" id="KW-0808">Transferase</keyword>
<evidence type="ECO:0000256" key="7">
    <source>
        <dbReference type="SAM" id="Phobius"/>
    </source>
</evidence>
<dbReference type="InterPro" id="IPR004299">
    <property type="entry name" value="MBOAT_fam"/>
</dbReference>
<dbReference type="Proteomes" id="UP000887563">
    <property type="component" value="Unplaced"/>
</dbReference>
<dbReference type="GO" id="GO:0030258">
    <property type="term" value="P:lipid modification"/>
    <property type="evidence" value="ECO:0007669"/>
    <property type="project" value="TreeGrafter"/>
</dbReference>
<dbReference type="PANTHER" id="PTHR13906:SF4">
    <property type="entry name" value="LYSOPHOSPHOLIPID ACYLTRANSFERASE 6"/>
    <property type="match status" value="1"/>
</dbReference>
<reference evidence="9" key="1">
    <citation type="submission" date="2022-11" db="UniProtKB">
        <authorList>
            <consortium name="WormBaseParasite"/>
        </authorList>
    </citation>
    <scope>IDENTIFICATION</scope>
</reference>
<evidence type="ECO:0000256" key="6">
    <source>
        <dbReference type="ARBA" id="ARBA00023315"/>
    </source>
</evidence>
<keyword evidence="3 7" id="KW-0812">Transmembrane</keyword>
<feature type="transmembrane region" description="Helical" evidence="7">
    <location>
        <begin position="355"/>
        <end position="377"/>
    </location>
</feature>
<dbReference type="PANTHER" id="PTHR13906">
    <property type="entry name" value="PORCUPINE"/>
    <property type="match status" value="1"/>
</dbReference>
<protein>
    <submittedName>
        <fullName evidence="9">Uncharacterized protein</fullName>
    </submittedName>
</protein>
<sequence length="464" mass="53920">MPGVHTFYDGSKLLAPLVPYIGLDSDKLNLLCCQLISIPIACAFRRYLKPRAGSNTLRLLIPPLIGFVFCYFCFGRAVKHIIGLISFSYLLLLLSPVQYVGLLVFTYAMGYLVFMHWYRWIYLGSYQLDITVCYLLMVMVQKVTLLAFSLHDGHAKKDLSDTLRKESLSDVPSVLAYLSYLFKFQTILAGPLSIYTDYIDYINGTGELYGKAVPSPFWAASKKLLTAFCFGVLIYRYADFSEPEQIISPEAFTMPFYQWLGLFWFVIFMQRAQYYYVWIFSDAVCNLSGFGFNGFAENEPRWDKITNVDAWKVETALSFKDTLDGWNITTMQWLRRVAYERVTKYRTASVYLLSAIWHGFFLGYYLTFVTGALITLAARNVRRCVRHHFKPKLWKSRLYDFTTFFATKFALMYATFPFVTMNLSPGMILYRRLYFCIHIFSIFAIFLLPKILPPLRSERITKEK</sequence>
<organism evidence="8 9">
    <name type="scientific">Meloidogyne incognita</name>
    <name type="common">Southern root-knot nematode worm</name>
    <name type="synonym">Oxyuris incognita</name>
    <dbReference type="NCBI Taxonomy" id="6306"/>
    <lineage>
        <taxon>Eukaryota</taxon>
        <taxon>Metazoa</taxon>
        <taxon>Ecdysozoa</taxon>
        <taxon>Nematoda</taxon>
        <taxon>Chromadorea</taxon>
        <taxon>Rhabditida</taxon>
        <taxon>Tylenchina</taxon>
        <taxon>Tylenchomorpha</taxon>
        <taxon>Tylenchoidea</taxon>
        <taxon>Meloidogynidae</taxon>
        <taxon>Meloidogyninae</taxon>
        <taxon>Meloidogyne</taxon>
        <taxon>Meloidogyne incognita group</taxon>
    </lineage>
</organism>
<dbReference type="Pfam" id="PF03062">
    <property type="entry name" value="MBOAT"/>
    <property type="match status" value="1"/>
</dbReference>